<sequence>MVNWQDSTTIELQHQALVRFAHAVIGLYIWEWITTLHFDWSLFTGQTRWKWPMGVYLTCRYAALFCGICELVFFNLTVEFNCILGYMVLELSSILITLRAIAIWQRNKYVMAIMILLLLVNAAFLIHEWDPSDLSCATLDSSRSRPNVIITLCCDAALLTVMLIGIFLQRQPGGLWKILYYQVN</sequence>
<evidence type="ECO:0000313" key="3">
    <source>
        <dbReference type="Proteomes" id="UP000250043"/>
    </source>
</evidence>
<keyword evidence="1" id="KW-0472">Membrane</keyword>
<protein>
    <submittedName>
        <fullName evidence="2">Uncharacterized protein</fullName>
    </submittedName>
</protein>
<feature type="transmembrane region" description="Helical" evidence="1">
    <location>
        <begin position="109"/>
        <end position="127"/>
    </location>
</feature>
<keyword evidence="1" id="KW-0812">Transmembrane</keyword>
<name>A0A8E2ANM5_9APHY</name>
<evidence type="ECO:0000256" key="1">
    <source>
        <dbReference type="SAM" id="Phobius"/>
    </source>
</evidence>
<dbReference type="AlphaFoldDB" id="A0A8E2ANM5"/>
<dbReference type="Proteomes" id="UP000250043">
    <property type="component" value="Unassembled WGS sequence"/>
</dbReference>
<gene>
    <name evidence="2" type="ORF">OBBRIDRAFT_735214</name>
</gene>
<reference evidence="2 3" key="1">
    <citation type="submission" date="2016-07" db="EMBL/GenBank/DDBJ databases">
        <title>Draft genome of the white-rot fungus Obba rivulosa 3A-2.</title>
        <authorList>
            <consortium name="DOE Joint Genome Institute"/>
            <person name="Miettinen O."/>
            <person name="Riley R."/>
            <person name="Acob R."/>
            <person name="Barry K."/>
            <person name="Cullen D."/>
            <person name="De Vries R."/>
            <person name="Hainaut M."/>
            <person name="Hatakka A."/>
            <person name="Henrissat B."/>
            <person name="Hilden K."/>
            <person name="Kuo R."/>
            <person name="Labutti K."/>
            <person name="Lipzen A."/>
            <person name="Makela M.R."/>
            <person name="Sandor L."/>
            <person name="Spatafora J.W."/>
            <person name="Grigoriev I.V."/>
            <person name="Hibbett D.S."/>
        </authorList>
    </citation>
    <scope>NUCLEOTIDE SEQUENCE [LARGE SCALE GENOMIC DNA]</scope>
    <source>
        <strain evidence="2 3">3A-2</strain>
    </source>
</reference>
<proteinExistence type="predicted"/>
<dbReference type="EMBL" id="KV722465">
    <property type="protein sequence ID" value="OCH88021.1"/>
    <property type="molecule type" value="Genomic_DNA"/>
</dbReference>
<organism evidence="2 3">
    <name type="scientific">Obba rivulosa</name>
    <dbReference type="NCBI Taxonomy" id="1052685"/>
    <lineage>
        <taxon>Eukaryota</taxon>
        <taxon>Fungi</taxon>
        <taxon>Dikarya</taxon>
        <taxon>Basidiomycota</taxon>
        <taxon>Agaricomycotina</taxon>
        <taxon>Agaricomycetes</taxon>
        <taxon>Polyporales</taxon>
        <taxon>Gelatoporiaceae</taxon>
        <taxon>Obba</taxon>
    </lineage>
</organism>
<keyword evidence="3" id="KW-1185">Reference proteome</keyword>
<feature type="transmembrane region" description="Helical" evidence="1">
    <location>
        <begin position="147"/>
        <end position="168"/>
    </location>
</feature>
<feature type="transmembrane region" description="Helical" evidence="1">
    <location>
        <begin position="83"/>
        <end position="102"/>
    </location>
</feature>
<keyword evidence="1" id="KW-1133">Transmembrane helix</keyword>
<feature type="transmembrane region" description="Helical" evidence="1">
    <location>
        <begin position="55"/>
        <end position="77"/>
    </location>
</feature>
<accession>A0A8E2ANM5</accession>
<evidence type="ECO:0000313" key="2">
    <source>
        <dbReference type="EMBL" id="OCH88021.1"/>
    </source>
</evidence>
<dbReference type="OrthoDB" id="2802652at2759"/>